<dbReference type="EMBL" id="MNCJ02000324">
    <property type="protein sequence ID" value="KAF5790319.1"/>
    <property type="molecule type" value="Genomic_DNA"/>
</dbReference>
<evidence type="ECO:0000313" key="2">
    <source>
        <dbReference type="Proteomes" id="UP000215914"/>
    </source>
</evidence>
<proteinExistence type="predicted"/>
<accession>A0A9K3I672</accession>
<comment type="caution">
    <text evidence="1">The sequence shown here is derived from an EMBL/GenBank/DDBJ whole genome shotgun (WGS) entry which is preliminary data.</text>
</comment>
<name>A0A9K3I672_HELAN</name>
<reference evidence="1" key="1">
    <citation type="journal article" date="2017" name="Nature">
        <title>The sunflower genome provides insights into oil metabolism, flowering and Asterid evolution.</title>
        <authorList>
            <person name="Badouin H."/>
            <person name="Gouzy J."/>
            <person name="Grassa C.J."/>
            <person name="Murat F."/>
            <person name="Staton S.E."/>
            <person name="Cottret L."/>
            <person name="Lelandais-Briere C."/>
            <person name="Owens G.L."/>
            <person name="Carrere S."/>
            <person name="Mayjonade B."/>
            <person name="Legrand L."/>
            <person name="Gill N."/>
            <person name="Kane N.C."/>
            <person name="Bowers J.E."/>
            <person name="Hubner S."/>
            <person name="Bellec A."/>
            <person name="Berard A."/>
            <person name="Berges H."/>
            <person name="Blanchet N."/>
            <person name="Boniface M.C."/>
            <person name="Brunel D."/>
            <person name="Catrice O."/>
            <person name="Chaidir N."/>
            <person name="Claudel C."/>
            <person name="Donnadieu C."/>
            <person name="Faraut T."/>
            <person name="Fievet G."/>
            <person name="Helmstetter N."/>
            <person name="King M."/>
            <person name="Knapp S.J."/>
            <person name="Lai Z."/>
            <person name="Le Paslier M.C."/>
            <person name="Lippi Y."/>
            <person name="Lorenzon L."/>
            <person name="Mandel J.R."/>
            <person name="Marage G."/>
            <person name="Marchand G."/>
            <person name="Marquand E."/>
            <person name="Bret-Mestries E."/>
            <person name="Morien E."/>
            <person name="Nambeesan S."/>
            <person name="Nguyen T."/>
            <person name="Pegot-Espagnet P."/>
            <person name="Pouilly N."/>
            <person name="Raftis F."/>
            <person name="Sallet E."/>
            <person name="Schiex T."/>
            <person name="Thomas J."/>
            <person name="Vandecasteele C."/>
            <person name="Vares D."/>
            <person name="Vear F."/>
            <person name="Vautrin S."/>
            <person name="Crespi M."/>
            <person name="Mangin B."/>
            <person name="Burke J.M."/>
            <person name="Salse J."/>
            <person name="Munos S."/>
            <person name="Vincourt P."/>
            <person name="Rieseberg L.H."/>
            <person name="Langlade N.B."/>
        </authorList>
    </citation>
    <scope>NUCLEOTIDE SEQUENCE</scope>
    <source>
        <tissue evidence="1">Leaves</tissue>
    </source>
</reference>
<reference evidence="1" key="2">
    <citation type="submission" date="2020-06" db="EMBL/GenBank/DDBJ databases">
        <title>Helianthus annuus Genome sequencing and assembly Release 2.</title>
        <authorList>
            <person name="Gouzy J."/>
            <person name="Langlade N."/>
            <person name="Munos S."/>
        </authorList>
    </citation>
    <scope>NUCLEOTIDE SEQUENCE</scope>
    <source>
        <tissue evidence="1">Leaves</tissue>
    </source>
</reference>
<dbReference type="PANTHER" id="PTHR31917:SF148">
    <property type="entry name" value="DUF724 DOMAIN-CONTAINING PROTEIN 2"/>
    <property type="match status" value="1"/>
</dbReference>
<keyword evidence="2" id="KW-1185">Reference proteome</keyword>
<organism evidence="1 2">
    <name type="scientific">Helianthus annuus</name>
    <name type="common">Common sunflower</name>
    <dbReference type="NCBI Taxonomy" id="4232"/>
    <lineage>
        <taxon>Eukaryota</taxon>
        <taxon>Viridiplantae</taxon>
        <taxon>Streptophyta</taxon>
        <taxon>Embryophyta</taxon>
        <taxon>Tracheophyta</taxon>
        <taxon>Spermatophyta</taxon>
        <taxon>Magnoliopsida</taxon>
        <taxon>eudicotyledons</taxon>
        <taxon>Gunneridae</taxon>
        <taxon>Pentapetalae</taxon>
        <taxon>asterids</taxon>
        <taxon>campanulids</taxon>
        <taxon>Asterales</taxon>
        <taxon>Asteraceae</taxon>
        <taxon>Asteroideae</taxon>
        <taxon>Heliantheae alliance</taxon>
        <taxon>Heliantheae</taxon>
        <taxon>Helianthus</taxon>
    </lineage>
</organism>
<dbReference type="AlphaFoldDB" id="A0A9K3I672"/>
<evidence type="ECO:0008006" key="3">
    <source>
        <dbReference type="Google" id="ProtNLM"/>
    </source>
</evidence>
<dbReference type="Gramene" id="mRNA:HanXRQr2_Chr09g0381781">
    <property type="protein sequence ID" value="CDS:HanXRQr2_Chr09g0381781.1"/>
    <property type="gene ID" value="HanXRQr2_Chr09g0381781"/>
</dbReference>
<dbReference type="Proteomes" id="UP000215914">
    <property type="component" value="Unassembled WGS sequence"/>
</dbReference>
<protein>
    <recommendedName>
        <fullName evidence="3">Agenet-like domain-containing protein</fullName>
    </recommendedName>
</protein>
<sequence>MRPAMAAAFHLSEVVDAYDRDGWWIRKVIGITESKYTVHFKGTGEKFAYPLDLLRVHQEWDWKNGVWYFC</sequence>
<evidence type="ECO:0000313" key="1">
    <source>
        <dbReference type="EMBL" id="KAF5790319.1"/>
    </source>
</evidence>
<dbReference type="PANTHER" id="PTHR31917">
    <property type="entry name" value="AGENET DOMAIN-CONTAINING PROTEIN-RELATED"/>
    <property type="match status" value="1"/>
</dbReference>
<gene>
    <name evidence="1" type="ORF">HanXRQr2_Chr09g0381781</name>
</gene>